<evidence type="ECO:0000313" key="4">
    <source>
        <dbReference type="EMBL" id="SVE24840.1"/>
    </source>
</evidence>
<accession>A0A383BYE7</accession>
<dbReference type="InterPro" id="IPR008816">
    <property type="entry name" value="Gly_zipper_2TM_dom"/>
</dbReference>
<organism evidence="4">
    <name type="scientific">marine metagenome</name>
    <dbReference type="NCBI Taxonomy" id="408172"/>
    <lineage>
        <taxon>unclassified sequences</taxon>
        <taxon>metagenomes</taxon>
        <taxon>ecological metagenomes</taxon>
    </lineage>
</organism>
<dbReference type="InterPro" id="IPR051407">
    <property type="entry name" value="Bact_OM_lipoprot/Surf_antigen"/>
</dbReference>
<reference evidence="4" key="1">
    <citation type="submission" date="2018-05" db="EMBL/GenBank/DDBJ databases">
        <authorList>
            <person name="Lanie J.A."/>
            <person name="Ng W.-L."/>
            <person name="Kazmierczak K.M."/>
            <person name="Andrzejewski T.M."/>
            <person name="Davidsen T.M."/>
            <person name="Wayne K.J."/>
            <person name="Tettelin H."/>
            <person name="Glass J.I."/>
            <person name="Rusch D."/>
            <person name="Podicherti R."/>
            <person name="Tsui H.-C.T."/>
            <person name="Winkler M.E."/>
        </authorList>
    </citation>
    <scope>NUCLEOTIDE SEQUENCE</scope>
</reference>
<feature type="non-terminal residue" evidence="4">
    <location>
        <position position="124"/>
    </location>
</feature>
<dbReference type="EMBL" id="UINC01204214">
    <property type="protein sequence ID" value="SVE24840.1"/>
    <property type="molecule type" value="Genomic_DNA"/>
</dbReference>
<proteinExistence type="predicted"/>
<dbReference type="PROSITE" id="PS51257">
    <property type="entry name" value="PROKAR_LIPOPROTEIN"/>
    <property type="match status" value="1"/>
</dbReference>
<evidence type="ECO:0000259" key="3">
    <source>
        <dbReference type="Pfam" id="PF05433"/>
    </source>
</evidence>
<dbReference type="Pfam" id="PF05433">
    <property type="entry name" value="Rick_17kDa_Anti"/>
    <property type="match status" value="1"/>
</dbReference>
<keyword evidence="2" id="KW-0472">Membrane</keyword>
<sequence>MKKLLLVGACLIALSACQAHNPRTGGALIGGLTGGLLGNTIGKGSGKTVATVGGAILGTIVGSELASSNRGHGGGHNHGHGSIGVRQCDHIGNAGVRAACEQGVSERDRQQQRHAEDYAYQCGR</sequence>
<dbReference type="PANTHER" id="PTHR35603:SF2">
    <property type="entry name" value="OUTER MEMBRANE LIPOPROTEIN"/>
    <property type="match status" value="1"/>
</dbReference>
<dbReference type="AlphaFoldDB" id="A0A383BYE7"/>
<name>A0A383BYE7_9ZZZZ</name>
<protein>
    <recommendedName>
        <fullName evidence="3">Glycine zipper 2TM domain-containing protein</fullName>
    </recommendedName>
</protein>
<evidence type="ECO:0000256" key="1">
    <source>
        <dbReference type="ARBA" id="ARBA00004370"/>
    </source>
</evidence>
<evidence type="ECO:0000256" key="2">
    <source>
        <dbReference type="ARBA" id="ARBA00023136"/>
    </source>
</evidence>
<dbReference type="PANTHER" id="PTHR35603">
    <property type="match status" value="1"/>
</dbReference>
<dbReference type="GO" id="GO:0019867">
    <property type="term" value="C:outer membrane"/>
    <property type="evidence" value="ECO:0007669"/>
    <property type="project" value="InterPro"/>
</dbReference>
<comment type="subcellular location">
    <subcellularLocation>
        <location evidence="1">Membrane</location>
    </subcellularLocation>
</comment>
<gene>
    <name evidence="4" type="ORF">METZ01_LOCUS477694</name>
</gene>
<feature type="domain" description="Glycine zipper 2TM" evidence="3">
    <location>
        <begin position="25"/>
        <end position="64"/>
    </location>
</feature>